<reference evidence="2 3" key="1">
    <citation type="submission" date="2018-07" db="EMBL/GenBank/DDBJ databases">
        <title>Parabacteroides acidifaciens nov. sp., isolated from human feces.</title>
        <authorList>
            <person name="Wang Y.J."/>
        </authorList>
    </citation>
    <scope>NUCLEOTIDE SEQUENCE [LARGE SCALE GENOMIC DNA]</scope>
    <source>
        <strain evidence="2 3">426-9</strain>
    </source>
</reference>
<evidence type="ECO:0000313" key="3">
    <source>
        <dbReference type="Proteomes" id="UP000256321"/>
    </source>
</evidence>
<dbReference type="AlphaFoldDB" id="A0A3D8HKK1"/>
<organism evidence="2 3">
    <name type="scientific">Parabacteroides acidifaciens</name>
    <dbReference type="NCBI Taxonomy" id="2290935"/>
    <lineage>
        <taxon>Bacteria</taxon>
        <taxon>Pseudomonadati</taxon>
        <taxon>Bacteroidota</taxon>
        <taxon>Bacteroidia</taxon>
        <taxon>Bacteroidales</taxon>
        <taxon>Tannerellaceae</taxon>
        <taxon>Parabacteroides</taxon>
    </lineage>
</organism>
<proteinExistence type="predicted"/>
<dbReference type="Proteomes" id="UP000629596">
    <property type="component" value="Unassembled WGS sequence"/>
</dbReference>
<comment type="caution">
    <text evidence="2">The sequence shown here is derived from an EMBL/GenBank/DDBJ whole genome shotgun (WGS) entry which is preliminary data.</text>
</comment>
<evidence type="ECO:0000313" key="1">
    <source>
        <dbReference type="EMBL" id="MBC8600242.1"/>
    </source>
</evidence>
<dbReference type="RefSeq" id="WP_115497780.1">
    <property type="nucleotide sequence ID" value="NZ_JACRTI010000001.1"/>
</dbReference>
<gene>
    <name evidence="2" type="ORF">DWU89_00740</name>
    <name evidence="1" type="ORF">H8784_00720</name>
</gene>
<keyword evidence="4" id="KW-1185">Reference proteome</keyword>
<accession>A0A3D8HKK1</accession>
<reference evidence="1 4" key="2">
    <citation type="submission" date="2020-08" db="EMBL/GenBank/DDBJ databases">
        <title>Genome public.</title>
        <authorList>
            <person name="Liu C."/>
            <person name="Sun Q."/>
        </authorList>
    </citation>
    <scope>NUCLEOTIDE SEQUENCE [LARGE SCALE GENOMIC DNA]</scope>
    <source>
        <strain evidence="1 4">426_9</strain>
    </source>
</reference>
<name>A0A3D8HKK1_9BACT</name>
<sequence>MKQYNILTRIISAIILLLCIMGCTDESIISGVIPTENKITVKMTMPGLEIPMLTRSGEDRIWERKIEEVDLMFFDDSSPSELIKHVHINQFSEETWGDDHFILFHLALGENEDLSHARTVVTVANAHDKVMDVLGQYPPKSISKTDLLDNLIFQSSGQWDTSALIPMYGETYVYGIYKGVPVPNIEMKRMLARIDVENKVNGSIFKLEKIHLANYRTSGFIAPAWSHHTGLIIGEWEHTYPYSRNMDPMVPSGFTVNPPIEYSYSQYDNLPGPLMEGLIYTYEAPKATPNEKVCLVLEGLYKGVRTYYRVDFTSDREAHEDYEVFRGDDVPLYRNHKYVVAITAAEGIGYPSFNEAIKASSVLSNLKTSILIVDMAGINNIVYDGQYFMGTEKKVIDVPWKTSKELKVKIVSDYQGSWEAEILDPEKAYWLKFANGTTSDRGENLSGLDLLVAESTPPLEDCYATGQVVFSTGRLRDTLTIRRVTLAEMFAHSNIMIIDKSLTFATSDIDRERLRPTAQGVLFKWGSLYPIRPAGNPYESHKYERWEDIPYAHWSFNFTTTPTNNKDADAFKTYNNNLGFKKEADIGDICRYISSQKTWGGGKWRLPTNEELRSLLAETTKDPHIYRFGKFGNITNGLNNAADSVFFNIVMTGTFTYLSGLQLGITAKDHVNDTNYPPAGSIMLPASGGRYLDGEVQYIGEIGVYWSSTPGINNETVSCLHFKHDEIEFYDINRSCAFPVRCVRDY</sequence>
<dbReference type="Proteomes" id="UP000256321">
    <property type="component" value="Unassembled WGS sequence"/>
</dbReference>
<dbReference type="EMBL" id="QREV01000001">
    <property type="protein sequence ID" value="RDU51190.1"/>
    <property type="molecule type" value="Genomic_DNA"/>
</dbReference>
<dbReference type="EMBL" id="JACRTI010000001">
    <property type="protein sequence ID" value="MBC8600242.1"/>
    <property type="molecule type" value="Genomic_DNA"/>
</dbReference>
<evidence type="ECO:0000313" key="2">
    <source>
        <dbReference type="EMBL" id="RDU51190.1"/>
    </source>
</evidence>
<protein>
    <submittedName>
        <fullName evidence="2">DUF1566 domain-containing protein</fullName>
    </submittedName>
</protein>
<evidence type="ECO:0000313" key="4">
    <source>
        <dbReference type="Proteomes" id="UP000629596"/>
    </source>
</evidence>